<dbReference type="GO" id="GO:0004030">
    <property type="term" value="F:aldehyde dehydrogenase [NAD(P)+] activity"/>
    <property type="evidence" value="ECO:0007669"/>
    <property type="project" value="InterPro"/>
</dbReference>
<evidence type="ECO:0000256" key="3">
    <source>
        <dbReference type="ARBA" id="ARBA00023002"/>
    </source>
</evidence>
<dbReference type="AlphaFoldDB" id="A0A842HJY4"/>
<evidence type="ECO:0000256" key="1">
    <source>
        <dbReference type="ARBA" id="ARBA00009986"/>
    </source>
</evidence>
<evidence type="ECO:0000313" key="6">
    <source>
        <dbReference type="Proteomes" id="UP000546464"/>
    </source>
</evidence>
<comment type="similarity">
    <text evidence="1">Belongs to the aldehyde dehydrogenase family.</text>
</comment>
<evidence type="ECO:0000256" key="2">
    <source>
        <dbReference type="ARBA" id="ARBA00022857"/>
    </source>
</evidence>
<dbReference type="Gene3D" id="3.40.309.10">
    <property type="entry name" value="Aldehyde Dehydrogenase, Chain A, domain 2"/>
    <property type="match status" value="1"/>
</dbReference>
<dbReference type="InterPro" id="IPR016163">
    <property type="entry name" value="Ald_DH_C"/>
</dbReference>
<dbReference type="FunFam" id="3.40.605.10:FF:000012">
    <property type="entry name" value="NAD-dependent succinate-semialdehyde dehydrogenase"/>
    <property type="match status" value="1"/>
</dbReference>
<reference evidence="5 6" key="1">
    <citation type="submission" date="2020-07" db="EMBL/GenBank/DDBJ databases">
        <authorList>
            <person name="Feng X."/>
        </authorList>
    </citation>
    <scope>NUCLEOTIDE SEQUENCE [LARGE SCALE GENOMIC DNA]</scope>
    <source>
        <strain evidence="5 6">JCM31066</strain>
    </source>
</reference>
<dbReference type="CDD" id="cd07100">
    <property type="entry name" value="ALDH_SSADH1_GabD1"/>
    <property type="match status" value="1"/>
</dbReference>
<dbReference type="Gene3D" id="3.40.605.10">
    <property type="entry name" value="Aldehyde Dehydrogenase, Chain A, domain 1"/>
    <property type="match status" value="1"/>
</dbReference>
<evidence type="ECO:0000259" key="4">
    <source>
        <dbReference type="Pfam" id="PF00171"/>
    </source>
</evidence>
<dbReference type="Proteomes" id="UP000546464">
    <property type="component" value="Unassembled WGS sequence"/>
</dbReference>
<dbReference type="PANTHER" id="PTHR43217">
    <property type="entry name" value="SUCCINATE SEMIALDEHYDE DEHYDROGENASE [NAD(P)+] SAD"/>
    <property type="match status" value="1"/>
</dbReference>
<dbReference type="RefSeq" id="WP_185676728.1">
    <property type="nucleotide sequence ID" value="NZ_JACHVB010000052.1"/>
</dbReference>
<dbReference type="InterPro" id="IPR015590">
    <property type="entry name" value="Aldehyde_DH_dom"/>
</dbReference>
<dbReference type="EMBL" id="JACHVB010000052">
    <property type="protein sequence ID" value="MBC2595797.1"/>
    <property type="molecule type" value="Genomic_DNA"/>
</dbReference>
<dbReference type="InterPro" id="IPR047110">
    <property type="entry name" value="GABD/Sad-like"/>
</dbReference>
<name>A0A842HJY4_9BACT</name>
<dbReference type="FunFam" id="3.40.309.10:FF:000009">
    <property type="entry name" value="Aldehyde dehydrogenase A"/>
    <property type="match status" value="1"/>
</dbReference>
<proteinExistence type="inferred from homology"/>
<gene>
    <name evidence="5" type="ORF">H5P28_16140</name>
</gene>
<comment type="caution">
    <text evidence="5">The sequence shown here is derived from an EMBL/GenBank/DDBJ whole genome shotgun (WGS) entry which is preliminary data.</text>
</comment>
<keyword evidence="3" id="KW-0560">Oxidoreductase</keyword>
<evidence type="ECO:0000313" key="5">
    <source>
        <dbReference type="EMBL" id="MBC2595797.1"/>
    </source>
</evidence>
<organism evidence="5 6">
    <name type="scientific">Ruficoccus amylovorans</name>
    <dbReference type="NCBI Taxonomy" id="1804625"/>
    <lineage>
        <taxon>Bacteria</taxon>
        <taxon>Pseudomonadati</taxon>
        <taxon>Verrucomicrobiota</taxon>
        <taxon>Opitutia</taxon>
        <taxon>Puniceicoccales</taxon>
        <taxon>Cerasicoccaceae</taxon>
        <taxon>Ruficoccus</taxon>
    </lineage>
</organism>
<feature type="domain" description="Aldehyde dehydrogenase" evidence="4">
    <location>
        <begin position="4"/>
        <end position="452"/>
    </location>
</feature>
<protein>
    <submittedName>
        <fullName evidence="5">NAD-dependent succinate-semialdehyde dehydrogenase</fullName>
    </submittedName>
</protein>
<dbReference type="InterPro" id="IPR016161">
    <property type="entry name" value="Ald_DH/histidinol_DH"/>
</dbReference>
<sequence>MALATVNPATGELLREYPEMELPEILSILDKAQEDFEQWRERPVARRAGMFARVAEILRVEKEAFAAIMTKEMGKPVAEAVSEVEKCAWVCEYYAKHGADFLADQPIETEATESFVTFQPLGIILAVMPWNFPFWQVFRAAVPALIAGNVVVLKHASNVPECALTIEAIFHRAGFPLNIFRTLMLTSTHAAVAVAHPFVHGVTLTGSEEAGRKIAAQAGTQLKKTVLELGGSDAYLVLADADIDHAAQCCVASRMINGGQSCIAAKRFIVVEGVREEFEKAVVAAMRGYAMGDPASKDTRLGPMAREDLRDELHGQVSRCLAEGARLLLGGEIPQKTGAWYPATVLTDVKPGMPAYSDELFGPVAAIIPVRDEAEAIKVANDTRFGLGGAVFTHNVERARKLAREELQSGTVAVNDFVRSDPRLPFGGIRMSGYGRELADFGIREFVNIKTVVIK</sequence>
<dbReference type="PANTHER" id="PTHR43217:SF1">
    <property type="entry name" value="SUCCINATE SEMIALDEHYDE DEHYDROGENASE [NAD(P)+] SAD"/>
    <property type="match status" value="1"/>
</dbReference>
<dbReference type="SUPFAM" id="SSF53720">
    <property type="entry name" value="ALDH-like"/>
    <property type="match status" value="1"/>
</dbReference>
<accession>A0A842HJY4</accession>
<dbReference type="GO" id="GO:0004777">
    <property type="term" value="F:succinate-semialdehyde dehydrogenase (NAD+) activity"/>
    <property type="evidence" value="ECO:0007669"/>
    <property type="project" value="TreeGrafter"/>
</dbReference>
<keyword evidence="6" id="KW-1185">Reference proteome</keyword>
<dbReference type="Pfam" id="PF00171">
    <property type="entry name" value="Aldedh"/>
    <property type="match status" value="1"/>
</dbReference>
<keyword evidence="2" id="KW-0521">NADP</keyword>
<dbReference type="InterPro" id="IPR044148">
    <property type="entry name" value="ALDH_GabD1-like"/>
</dbReference>
<dbReference type="InterPro" id="IPR016162">
    <property type="entry name" value="Ald_DH_N"/>
</dbReference>